<dbReference type="InterPro" id="IPR003675">
    <property type="entry name" value="Rce1/LyrA-like_dom"/>
</dbReference>
<feature type="transmembrane region" description="Helical" evidence="2">
    <location>
        <begin position="183"/>
        <end position="201"/>
    </location>
</feature>
<keyword evidence="2" id="KW-1133">Transmembrane helix</keyword>
<feature type="domain" description="CAAX prenyl protease 2/Lysostaphin resistance protein A-like" evidence="3">
    <location>
        <begin position="95"/>
        <end position="192"/>
    </location>
</feature>
<feature type="transmembrane region" description="Helical" evidence="2">
    <location>
        <begin position="7"/>
        <end position="26"/>
    </location>
</feature>
<protein>
    <submittedName>
        <fullName evidence="5">CAAX amino terminal protease family protein</fullName>
    </submittedName>
</protein>
<feature type="transmembrane region" description="Helical" evidence="2">
    <location>
        <begin position="52"/>
        <end position="72"/>
    </location>
</feature>
<comment type="caution">
    <text evidence="5">The sequence shown here is derived from an EMBL/GenBank/DDBJ whole genome shotgun (WGS) entry which is preliminary data.</text>
</comment>
<comment type="similarity">
    <text evidence="1">Belongs to the UPF0177 family.</text>
</comment>
<gene>
    <name evidence="4" type="ORF">TK11N_03920</name>
    <name evidence="5" type="ORF">TK2N_03600</name>
</gene>
<dbReference type="Proteomes" id="UP000886597">
    <property type="component" value="Unassembled WGS sequence"/>
</dbReference>
<evidence type="ECO:0000313" key="7">
    <source>
        <dbReference type="Proteomes" id="UP000886607"/>
    </source>
</evidence>
<keyword evidence="5" id="KW-0645">Protease</keyword>
<reference evidence="5" key="2">
    <citation type="journal article" date="2020" name="Int. Dairy J.">
        <title>Lactic acid bacterial diversity in Brie cheese focusing on salt concentration and pH of isolation medium and characterisation of halophilic and alkaliphilic lactic acid bacterial isolates.</title>
        <authorList>
            <person name="Unno R."/>
            <person name="Matsutani M."/>
            <person name="Suzuki T."/>
            <person name="Kodama K."/>
            <person name="Matsushita H."/>
            <person name="Yamasato K."/>
            <person name="Koizumi Y."/>
            <person name="Ishikawa M."/>
        </authorList>
    </citation>
    <scope>NUCLEOTIDE SEQUENCE</scope>
    <source>
        <strain evidence="5">7C1</strain>
        <strain evidence="4">8C4</strain>
    </source>
</reference>
<organism evidence="5 6">
    <name type="scientific">Tetragenococcus koreensis</name>
    <dbReference type="NCBI Taxonomy" id="290335"/>
    <lineage>
        <taxon>Bacteria</taxon>
        <taxon>Bacillati</taxon>
        <taxon>Bacillota</taxon>
        <taxon>Bacilli</taxon>
        <taxon>Lactobacillales</taxon>
        <taxon>Enterococcaceae</taxon>
        <taxon>Tetragenococcus</taxon>
    </lineage>
</organism>
<keyword evidence="2" id="KW-0812">Transmembrane</keyword>
<dbReference type="EMBL" id="BKBO01000004">
    <property type="protein sequence ID" value="GEQ48540.1"/>
    <property type="molecule type" value="Genomic_DNA"/>
</dbReference>
<keyword evidence="2" id="KW-0472">Membrane</keyword>
<feature type="transmembrane region" description="Helical" evidence="2">
    <location>
        <begin position="150"/>
        <end position="171"/>
    </location>
</feature>
<dbReference type="AlphaFoldDB" id="A0AAN4UB19"/>
<evidence type="ECO:0000313" key="5">
    <source>
        <dbReference type="EMBL" id="GEQ53516.1"/>
    </source>
</evidence>
<evidence type="ECO:0000256" key="1">
    <source>
        <dbReference type="ARBA" id="ARBA00009067"/>
    </source>
</evidence>
<sequence length="202" mass="22714">MFIQSVIDALVQLVIFAVIPFLYWALKFKNQENFFQWIELKKPVFHNKSKSIIFSTLTFAILLLPGMLLLFVIDDKTMIANAQFATKGWQSIGGILIYSIIQTGLSEELLFRGFFLKIFSNLWGLGIGSFVQALLFGLLHGVILFASLNFFLVIAVIVFSTLAGWLMGYVNNTLGNGSILPSWFIHSSMNIISSLLLAFNFL</sequence>
<proteinExistence type="inferred from homology"/>
<feature type="transmembrane region" description="Helical" evidence="2">
    <location>
        <begin position="121"/>
        <end position="143"/>
    </location>
</feature>
<keyword evidence="7" id="KW-1185">Reference proteome</keyword>
<evidence type="ECO:0000313" key="6">
    <source>
        <dbReference type="Proteomes" id="UP000886597"/>
    </source>
</evidence>
<evidence type="ECO:0000313" key="4">
    <source>
        <dbReference type="EMBL" id="GEQ48540.1"/>
    </source>
</evidence>
<dbReference type="RefSeq" id="WP_202583501.1">
    <property type="nucleotide sequence ID" value="NZ_BKBO01000004.1"/>
</dbReference>
<accession>A0AAN4UB19</accession>
<dbReference type="GO" id="GO:0006508">
    <property type="term" value="P:proteolysis"/>
    <property type="evidence" value="ECO:0007669"/>
    <property type="project" value="UniProtKB-KW"/>
</dbReference>
<dbReference type="GO" id="GO:0004175">
    <property type="term" value="F:endopeptidase activity"/>
    <property type="evidence" value="ECO:0007669"/>
    <property type="project" value="UniProtKB-ARBA"/>
</dbReference>
<keyword evidence="5" id="KW-0378">Hydrolase</keyword>
<name>A0AAN4UB19_9ENTE</name>
<dbReference type="EMBL" id="BKBQ01000004">
    <property type="protein sequence ID" value="GEQ53516.1"/>
    <property type="molecule type" value="Genomic_DNA"/>
</dbReference>
<dbReference type="GO" id="GO:0080120">
    <property type="term" value="P:CAAX-box protein maturation"/>
    <property type="evidence" value="ECO:0007669"/>
    <property type="project" value="UniProtKB-ARBA"/>
</dbReference>
<dbReference type="Proteomes" id="UP000886607">
    <property type="component" value="Unassembled WGS sequence"/>
</dbReference>
<evidence type="ECO:0000256" key="2">
    <source>
        <dbReference type="SAM" id="Phobius"/>
    </source>
</evidence>
<reference evidence="5" key="1">
    <citation type="submission" date="2019-08" db="EMBL/GenBank/DDBJ databases">
        <authorList>
            <person name="Ishikawa M."/>
            <person name="Suzuki T."/>
            <person name="Matsutani M."/>
        </authorList>
    </citation>
    <scope>NUCLEOTIDE SEQUENCE</scope>
    <source>
        <strain evidence="5">7C1</strain>
        <strain evidence="4">8C4</strain>
    </source>
</reference>
<dbReference type="Pfam" id="PF02517">
    <property type="entry name" value="Rce1-like"/>
    <property type="match status" value="1"/>
</dbReference>
<evidence type="ECO:0000259" key="3">
    <source>
        <dbReference type="Pfam" id="PF02517"/>
    </source>
</evidence>